<dbReference type="Proteomes" id="UP001324185">
    <property type="component" value="Chromosome"/>
</dbReference>
<proteinExistence type="predicted"/>
<feature type="domain" description="PIN-like" evidence="1">
    <location>
        <begin position="7"/>
        <end position="105"/>
    </location>
</feature>
<reference evidence="2 3" key="1">
    <citation type="submission" date="2023-11" db="EMBL/GenBank/DDBJ databases">
        <title>MicrobeMod: A computational toolkit for identifying prokaryotic methylation and restriction-modification with nanopore sequencing.</title>
        <authorList>
            <person name="Crits-Christoph A."/>
            <person name="Kang S.C."/>
            <person name="Lee H."/>
            <person name="Ostrov N."/>
        </authorList>
    </citation>
    <scope>NUCLEOTIDE SEQUENCE [LARGE SCALE GENOMIC DNA]</scope>
    <source>
        <strain evidence="2 3">DSMZ 16071</strain>
    </source>
</reference>
<evidence type="ECO:0000259" key="1">
    <source>
        <dbReference type="Pfam" id="PF18475"/>
    </source>
</evidence>
<dbReference type="Pfam" id="PF18475">
    <property type="entry name" value="PIN7"/>
    <property type="match status" value="1"/>
</dbReference>
<sequence>MSKNFVLIDLENVQPKNISLLKSHPFEVFVFVGSNQSKLSFDLASAMQELGNSGKYIKIEGSGKNSLDFHISYYIGVLAKENPEAYFHIITKDKGFDPLISHLKKHKIKIQRESDLAEIPVLRISSSKSDKEQIDAIVKNLKGRGQSRPRKVKTLANTIKSLFTEKLTEKQLQSIITELQNSGYITIDNNNISYHLKKK</sequence>
<name>A0ABZ0X2Q1_9GAMM</name>
<gene>
    <name evidence="2" type="ORF">SR900_10420</name>
</gene>
<accession>A0ABZ0X2Q1</accession>
<organism evidence="2 3">
    <name type="scientific">Kangiella aquimarina</name>
    <dbReference type="NCBI Taxonomy" id="261965"/>
    <lineage>
        <taxon>Bacteria</taxon>
        <taxon>Pseudomonadati</taxon>
        <taxon>Pseudomonadota</taxon>
        <taxon>Gammaproteobacteria</taxon>
        <taxon>Kangiellales</taxon>
        <taxon>Kangiellaceae</taxon>
        <taxon>Kangiella</taxon>
    </lineage>
</organism>
<evidence type="ECO:0000313" key="2">
    <source>
        <dbReference type="EMBL" id="WQG84875.1"/>
    </source>
</evidence>
<dbReference type="EMBL" id="CP140158">
    <property type="protein sequence ID" value="WQG84875.1"/>
    <property type="molecule type" value="Genomic_DNA"/>
</dbReference>
<evidence type="ECO:0000313" key="3">
    <source>
        <dbReference type="Proteomes" id="UP001324185"/>
    </source>
</evidence>
<dbReference type="InterPro" id="IPR041494">
    <property type="entry name" value="PIN7"/>
</dbReference>
<keyword evidence="3" id="KW-1185">Reference proteome</keyword>
<protein>
    <submittedName>
        <fullName evidence="2">PIN domain-containing protein</fullName>
    </submittedName>
</protein>
<dbReference type="RefSeq" id="WP_018625513.1">
    <property type="nucleotide sequence ID" value="NZ_CP140158.1"/>
</dbReference>